<dbReference type="Gramene" id="HORVU.MOREX.r2.6HG0449190.1">
    <property type="protein sequence ID" value="HORVU.MOREX.r2.6HG0449190.1.CDS.1"/>
    <property type="gene ID" value="HORVU.MOREX.r2.6HG0449190"/>
</dbReference>
<dbReference type="GeneID" id="123403013"/>
<proteinExistence type="evidence at transcript level"/>
<feature type="signal peptide" evidence="2">
    <location>
        <begin position="1"/>
        <end position="34"/>
    </location>
</feature>
<evidence type="ECO:0000256" key="1">
    <source>
        <dbReference type="SAM" id="MobiDB-lite"/>
    </source>
</evidence>
<dbReference type="OrthoDB" id="649098at2759"/>
<feature type="chain" id="PRO_5003277709" evidence="2">
    <location>
        <begin position="35"/>
        <end position="384"/>
    </location>
</feature>
<dbReference type="EMBL" id="AK370610">
    <property type="protein sequence ID" value="BAK01809.1"/>
    <property type="molecule type" value="mRNA"/>
</dbReference>
<evidence type="ECO:0000256" key="2">
    <source>
        <dbReference type="SAM" id="SignalP"/>
    </source>
</evidence>
<evidence type="ECO:0000313" key="3">
    <source>
        <dbReference type="EMBL" id="BAK01809.1"/>
    </source>
</evidence>
<dbReference type="AlphaFoldDB" id="F2E387"/>
<dbReference type="RefSeq" id="XP_044952925.1">
    <property type="nucleotide sequence ID" value="XM_045096990.1"/>
</dbReference>
<name>F2E387_HORVV</name>
<keyword evidence="2" id="KW-0732">Signal</keyword>
<sequence>MVAMGMYSTKRGVVWCAGLLVVAGLLIAVAAADADFCCEECRGDTDSLGGCVRRCRSPQLEVARPTNCVALCHAKPNFMACCKYVRRATPRLRRAGGESTTHEEEEEASGGAVRVLKAPAPAPCEVLCRDQPDWVAYQRCLDRCRWGACLRRALLHLELAGRESATHEQVLTAMAVRLSDACQDSCQNHAHYDWCVRRCRFGPHLRLAGGGGEPEEAGGGAVDVPQTVGQRHMKKKKKKTVAGARPMDSTDPCEGYCVEQTRYFPRPGQFYDCVEECHAGHGRLAVDGRNGILRRVEREPETTDDQVQLGSGGRNGEAAVAAAGAQAMNTESCEAYCKRHARDFPPKYAACVRQCQSGGHPGDGIAARVRQERHKKDGKKIAIE</sequence>
<protein>
    <submittedName>
        <fullName evidence="3">Predicted protein</fullName>
    </submittedName>
</protein>
<organism evidence="3">
    <name type="scientific">Hordeum vulgare subsp. vulgare</name>
    <name type="common">Domesticated barley</name>
    <dbReference type="NCBI Taxonomy" id="112509"/>
    <lineage>
        <taxon>Eukaryota</taxon>
        <taxon>Viridiplantae</taxon>
        <taxon>Streptophyta</taxon>
        <taxon>Embryophyta</taxon>
        <taxon>Tracheophyta</taxon>
        <taxon>Spermatophyta</taxon>
        <taxon>Magnoliopsida</taxon>
        <taxon>Liliopsida</taxon>
        <taxon>Poales</taxon>
        <taxon>Poaceae</taxon>
        <taxon>BOP clade</taxon>
        <taxon>Pooideae</taxon>
        <taxon>Triticodae</taxon>
        <taxon>Triticeae</taxon>
        <taxon>Hordeinae</taxon>
        <taxon>Hordeum</taxon>
    </lineage>
</organism>
<reference evidence="3" key="1">
    <citation type="journal article" date="2011" name="Plant Physiol.">
        <title>Comprehensive sequence analysis of 24,783 barley full-length cDNAs derived from 12 clone libraries.</title>
        <authorList>
            <person name="Matsumoto T."/>
            <person name="Tanaka T."/>
            <person name="Sakai H."/>
            <person name="Amano N."/>
            <person name="Kanamori H."/>
            <person name="Kurita K."/>
            <person name="Kikuta A."/>
            <person name="Kamiya K."/>
            <person name="Yamamoto M."/>
            <person name="Ikawa H."/>
            <person name="Fujii N."/>
            <person name="Hori K."/>
            <person name="Itoh T."/>
            <person name="Sato K."/>
        </authorList>
    </citation>
    <scope>NUCLEOTIDE SEQUENCE</scope>
    <source>
        <tissue evidence="3">Shoot and root</tissue>
    </source>
</reference>
<dbReference type="KEGG" id="hvg:123403013"/>
<accession>F2E387</accession>
<feature type="region of interest" description="Disordered" evidence="1">
    <location>
        <begin position="360"/>
        <end position="384"/>
    </location>
</feature>